<dbReference type="EMBL" id="MRCG01000010">
    <property type="protein sequence ID" value="OKH47173.1"/>
    <property type="molecule type" value="Genomic_DNA"/>
</dbReference>
<dbReference type="Proteomes" id="UP000185557">
    <property type="component" value="Unassembled WGS sequence"/>
</dbReference>
<evidence type="ECO:0000313" key="2">
    <source>
        <dbReference type="Proteomes" id="UP000185557"/>
    </source>
</evidence>
<dbReference type="STRING" id="549789.NIES30_14475"/>
<dbReference type="AlphaFoldDB" id="A0A1U7J436"/>
<reference evidence="1 2" key="1">
    <citation type="submission" date="2016-11" db="EMBL/GenBank/DDBJ databases">
        <title>Draft Genome Sequences of Nine Cyanobacterial Strains from Diverse Habitats.</title>
        <authorList>
            <person name="Zhu T."/>
            <person name="Hou S."/>
            <person name="Lu X."/>
            <person name="Hess W.R."/>
        </authorList>
    </citation>
    <scope>NUCLEOTIDE SEQUENCE [LARGE SCALE GENOMIC DNA]</scope>
    <source>
        <strain evidence="1 2">NIES-30</strain>
    </source>
</reference>
<protein>
    <submittedName>
        <fullName evidence="1">Uncharacterized protein</fullName>
    </submittedName>
</protein>
<sequence>MNRFKIGGANPSVLQRKAWIMDIKTWQEKIIEVLKDISDEEFQRESWLGRSDKISSPEELYCNLFDDFIFKDFIEEQKSLFSSAQLGWGQELVKKMEAFKETIFSYPDPQEIIDDERWIEIRQLADRLKATFEA</sequence>
<organism evidence="1 2">
    <name type="scientific">Phormidium tenue NIES-30</name>
    <dbReference type="NCBI Taxonomy" id="549789"/>
    <lineage>
        <taxon>Bacteria</taxon>
        <taxon>Bacillati</taxon>
        <taxon>Cyanobacteriota</taxon>
        <taxon>Cyanophyceae</taxon>
        <taxon>Oscillatoriophycideae</taxon>
        <taxon>Oscillatoriales</taxon>
        <taxon>Oscillatoriaceae</taxon>
        <taxon>Phormidium</taxon>
    </lineage>
</organism>
<gene>
    <name evidence="1" type="ORF">NIES30_14475</name>
</gene>
<name>A0A1U7J436_9CYAN</name>
<proteinExistence type="predicted"/>
<evidence type="ECO:0000313" key="1">
    <source>
        <dbReference type="EMBL" id="OKH47173.1"/>
    </source>
</evidence>
<accession>A0A1U7J436</accession>
<keyword evidence="2" id="KW-1185">Reference proteome</keyword>
<comment type="caution">
    <text evidence="1">The sequence shown here is derived from an EMBL/GenBank/DDBJ whole genome shotgun (WGS) entry which is preliminary data.</text>
</comment>